<evidence type="ECO:0000313" key="3">
    <source>
        <dbReference type="EMBL" id="MBB5830411.1"/>
    </source>
</evidence>
<comment type="caution">
    <text evidence="3">The sequence shown here is derived from an EMBL/GenBank/DDBJ whole genome shotgun (WGS) entry which is preliminary data.</text>
</comment>
<keyword evidence="1" id="KW-0472">Membrane</keyword>
<keyword evidence="4" id="KW-1185">Reference proteome</keyword>
<feature type="transmembrane region" description="Helical" evidence="1">
    <location>
        <begin position="62"/>
        <end position="85"/>
    </location>
</feature>
<organism evidence="3 4">
    <name type="scientific">Brachybacterium aquaticum</name>
    <dbReference type="NCBI Taxonomy" id="1432564"/>
    <lineage>
        <taxon>Bacteria</taxon>
        <taxon>Bacillati</taxon>
        <taxon>Actinomycetota</taxon>
        <taxon>Actinomycetes</taxon>
        <taxon>Micrococcales</taxon>
        <taxon>Dermabacteraceae</taxon>
        <taxon>Brachybacterium</taxon>
    </lineage>
</organism>
<evidence type="ECO:0000313" key="4">
    <source>
        <dbReference type="Proteomes" id="UP000588158"/>
    </source>
</evidence>
<dbReference type="InterPro" id="IPR000326">
    <property type="entry name" value="PAP2/HPO"/>
</dbReference>
<dbReference type="RefSeq" id="WP_184324033.1">
    <property type="nucleotide sequence ID" value="NZ_JACHLZ010000001.1"/>
</dbReference>
<feature type="transmembrane region" description="Helical" evidence="1">
    <location>
        <begin position="92"/>
        <end position="109"/>
    </location>
</feature>
<feature type="transmembrane region" description="Helical" evidence="1">
    <location>
        <begin position="129"/>
        <end position="148"/>
    </location>
</feature>
<name>A0A841A9X7_9MICO</name>
<dbReference type="EMBL" id="JACHLZ010000001">
    <property type="protein sequence ID" value="MBB5830411.1"/>
    <property type="molecule type" value="Genomic_DNA"/>
</dbReference>
<accession>A0A841A9X7</accession>
<dbReference type="Pfam" id="PF01569">
    <property type="entry name" value="PAP2"/>
    <property type="match status" value="1"/>
</dbReference>
<evidence type="ECO:0000259" key="2">
    <source>
        <dbReference type="SMART" id="SM00014"/>
    </source>
</evidence>
<sequence>MSAPVPSLARPLLSLLTAAVCAVAVWLLARAAVGTASGQRLDQLILSGAEAHQGRLSTYAELAVGSVSTPVIAGILALTVMLVLLRRRPTTLFPLGVLVLGANLTTQVIKHVLVTREALGPGIEITPNSFPSGHTTLAATAMVALVLATGRARVVLAPLGVLWTLAAGVGTLVVGWHRPSDVVGAIGVAAAWTCLVLALDGLHTRHRARREAATGRRRSLARRAPGSPRTAADLVVALLLGVAGVAGLAYGAMQLAGLGLPLDLADTAQQLEAFRATAAVIGGSTAAWMALVLGLRTPGVPETAMPERVP</sequence>
<dbReference type="SUPFAM" id="SSF48317">
    <property type="entry name" value="Acid phosphatase/Vanadium-dependent haloperoxidase"/>
    <property type="match status" value="1"/>
</dbReference>
<gene>
    <name evidence="3" type="ORF">HNR70_000224</name>
</gene>
<protein>
    <submittedName>
        <fullName evidence="3">Membrane-associated phospholipid phosphatase</fullName>
    </submittedName>
</protein>
<dbReference type="AlphaFoldDB" id="A0A841A9X7"/>
<dbReference type="Gene3D" id="1.20.144.10">
    <property type="entry name" value="Phosphatidic acid phosphatase type 2/haloperoxidase"/>
    <property type="match status" value="1"/>
</dbReference>
<proteinExistence type="predicted"/>
<feature type="transmembrane region" description="Helical" evidence="1">
    <location>
        <begin position="273"/>
        <end position="295"/>
    </location>
</feature>
<feature type="transmembrane region" description="Helical" evidence="1">
    <location>
        <begin position="182"/>
        <end position="202"/>
    </location>
</feature>
<feature type="domain" description="Phosphatidic acid phosphatase type 2/haloperoxidase" evidence="2">
    <location>
        <begin position="63"/>
        <end position="197"/>
    </location>
</feature>
<reference evidence="3 4" key="1">
    <citation type="submission" date="2020-08" db="EMBL/GenBank/DDBJ databases">
        <title>Sequencing the genomes of 1000 actinobacteria strains.</title>
        <authorList>
            <person name="Klenk H.-P."/>
        </authorList>
    </citation>
    <scope>NUCLEOTIDE SEQUENCE [LARGE SCALE GENOMIC DNA]</scope>
    <source>
        <strain evidence="3 4">DSM 28796</strain>
    </source>
</reference>
<dbReference type="InterPro" id="IPR036938">
    <property type="entry name" value="PAP2/HPO_sf"/>
</dbReference>
<keyword evidence="1" id="KW-0812">Transmembrane</keyword>
<keyword evidence="1" id="KW-1133">Transmembrane helix</keyword>
<dbReference type="Proteomes" id="UP000588158">
    <property type="component" value="Unassembled WGS sequence"/>
</dbReference>
<feature type="transmembrane region" description="Helical" evidence="1">
    <location>
        <begin position="231"/>
        <end position="253"/>
    </location>
</feature>
<feature type="transmembrane region" description="Helical" evidence="1">
    <location>
        <begin position="155"/>
        <end position="176"/>
    </location>
</feature>
<evidence type="ECO:0000256" key="1">
    <source>
        <dbReference type="SAM" id="Phobius"/>
    </source>
</evidence>
<dbReference type="SMART" id="SM00014">
    <property type="entry name" value="acidPPc"/>
    <property type="match status" value="1"/>
</dbReference>